<dbReference type="RefSeq" id="WP_303300334.1">
    <property type="nucleotide sequence ID" value="NZ_BAABDA010000042.1"/>
</dbReference>
<keyword evidence="1" id="KW-0472">Membrane</keyword>
<dbReference type="EMBL" id="JAUOEL010000001">
    <property type="protein sequence ID" value="MDO5973257.1"/>
    <property type="molecule type" value="Genomic_DNA"/>
</dbReference>
<evidence type="ECO:0000313" key="3">
    <source>
        <dbReference type="Proteomes" id="UP001176806"/>
    </source>
</evidence>
<name>A0ABT8WJX7_9FLAO</name>
<dbReference type="Pfam" id="PF13781">
    <property type="entry name" value="DoxX_3"/>
    <property type="match status" value="1"/>
</dbReference>
<feature type="transmembrane region" description="Helical" evidence="1">
    <location>
        <begin position="50"/>
        <end position="67"/>
    </location>
</feature>
<accession>A0ABT8WJX7</accession>
<keyword evidence="1" id="KW-1133">Transmembrane helix</keyword>
<comment type="caution">
    <text evidence="2">The sequence shown here is derived from an EMBL/GenBank/DDBJ whole genome shotgun (WGS) entry which is preliminary data.</text>
</comment>
<sequence>MTLQKTHKIIVFFIATVWIINGLFCKVLNLVIRHEQIVSKILGRDHSRKLTILIGVLEILMAIWILSGIKSKLNTISQIAIVAVMNTLEFILVPDLLLWGKFNIVFALIFILIVYFNNFYINTKIQKKHYVIIS</sequence>
<keyword evidence="3" id="KW-1185">Reference proteome</keyword>
<feature type="transmembrane region" description="Helical" evidence="1">
    <location>
        <begin position="9"/>
        <end position="30"/>
    </location>
</feature>
<reference evidence="2" key="1">
    <citation type="submission" date="2023-07" db="EMBL/GenBank/DDBJ databases">
        <title>Two novel species in the genus Flavivirga.</title>
        <authorList>
            <person name="Kwon K."/>
        </authorList>
    </citation>
    <scope>NUCLEOTIDE SEQUENCE</scope>
    <source>
        <strain evidence="2">KACC 14158</strain>
    </source>
</reference>
<gene>
    <name evidence="2" type="ORF">Q4Q40_03600</name>
</gene>
<proteinExistence type="predicted"/>
<dbReference type="InterPro" id="IPR025695">
    <property type="entry name" value="DoxX-like"/>
</dbReference>
<evidence type="ECO:0000256" key="1">
    <source>
        <dbReference type="SAM" id="Phobius"/>
    </source>
</evidence>
<dbReference type="Proteomes" id="UP001176806">
    <property type="component" value="Unassembled WGS sequence"/>
</dbReference>
<organism evidence="2 3">
    <name type="scientific">Flavivirga jejuensis</name>
    <dbReference type="NCBI Taxonomy" id="870487"/>
    <lineage>
        <taxon>Bacteria</taxon>
        <taxon>Pseudomonadati</taxon>
        <taxon>Bacteroidota</taxon>
        <taxon>Flavobacteriia</taxon>
        <taxon>Flavobacteriales</taxon>
        <taxon>Flavobacteriaceae</taxon>
        <taxon>Flavivirga</taxon>
    </lineage>
</organism>
<evidence type="ECO:0000313" key="2">
    <source>
        <dbReference type="EMBL" id="MDO5973257.1"/>
    </source>
</evidence>
<protein>
    <submittedName>
        <fullName evidence="2">DoxX-like family protein</fullName>
    </submittedName>
</protein>
<feature type="transmembrane region" description="Helical" evidence="1">
    <location>
        <begin position="104"/>
        <end position="121"/>
    </location>
</feature>
<keyword evidence="1" id="KW-0812">Transmembrane</keyword>